<feature type="region of interest" description="Disordered" evidence="1">
    <location>
        <begin position="291"/>
        <end position="332"/>
    </location>
</feature>
<organism evidence="2 3">
    <name type="scientific">Fulvimarina manganoxydans</name>
    <dbReference type="NCBI Taxonomy" id="937218"/>
    <lineage>
        <taxon>Bacteria</taxon>
        <taxon>Pseudomonadati</taxon>
        <taxon>Pseudomonadota</taxon>
        <taxon>Alphaproteobacteria</taxon>
        <taxon>Hyphomicrobiales</taxon>
        <taxon>Aurantimonadaceae</taxon>
        <taxon>Fulvimarina</taxon>
    </lineage>
</organism>
<evidence type="ECO:0000313" key="2">
    <source>
        <dbReference type="EMBL" id="SMC61247.1"/>
    </source>
</evidence>
<feature type="region of interest" description="Disordered" evidence="1">
    <location>
        <begin position="187"/>
        <end position="235"/>
    </location>
</feature>
<dbReference type="STRING" id="937218.SAMN06297251_104278"/>
<dbReference type="EMBL" id="FWXR01000004">
    <property type="protein sequence ID" value="SMC61247.1"/>
    <property type="molecule type" value="Genomic_DNA"/>
</dbReference>
<evidence type="ECO:0000313" key="3">
    <source>
        <dbReference type="Proteomes" id="UP000192656"/>
    </source>
</evidence>
<proteinExistence type="predicted"/>
<evidence type="ECO:0000256" key="1">
    <source>
        <dbReference type="SAM" id="MobiDB-lite"/>
    </source>
</evidence>
<accession>A0A1W2AKL8</accession>
<feature type="compositionally biased region" description="Basic and acidic residues" evidence="1">
    <location>
        <begin position="21"/>
        <end position="47"/>
    </location>
</feature>
<feature type="region of interest" description="Disordered" evidence="1">
    <location>
        <begin position="21"/>
        <end position="105"/>
    </location>
</feature>
<protein>
    <submittedName>
        <fullName evidence="2">Cell pole-organizing protein PopZ</fullName>
    </submittedName>
</protein>
<dbReference type="Pfam" id="PF10691">
    <property type="entry name" value="DUF2497"/>
    <property type="match status" value="1"/>
</dbReference>
<sequence length="413" mass="43587">MGSALPVQEPSMDDILASIRRIIEGREDRADTGSQPGRDKGSEDENRSAGAVQPAAKAANAAPSMQADGAGAEAPVTARSSGKPVSLTASNDEGKTPFAGATQTADAERIASKVEELATLSVARMRAASLENAVRDYRETEMAADLQAEEAAMDTQFEHLGGSVPSFYDEFDEAAFASELLANAGLTESETKDEVSESARLHERRSRPAFEPFKAPAEQASMRAADAEQSSGEHLQAEAAPLATVAVLGLARPATPDVEELAPSSSLSEAISILAAADEPEALSADEVQLEASAGETVSDEASPAKGVAGSAHLRRGEEAQGQPTAPDMPVEGEEQTAGIFSLVSSEVEGRISSSFDQLAEAVRADQLARMDDTVRDMLRPMLSDWLEDNLPSIVERMVREEIERVARGPRRA</sequence>
<gene>
    <name evidence="2" type="ORF">SAMN06297251_104278</name>
</gene>
<dbReference type="InterPro" id="IPR019632">
    <property type="entry name" value="DUF2497"/>
</dbReference>
<feature type="compositionally biased region" description="Low complexity" evidence="1">
    <location>
        <begin position="48"/>
        <end position="67"/>
    </location>
</feature>
<name>A0A1W2AKL8_9HYPH</name>
<reference evidence="2 3" key="1">
    <citation type="submission" date="2017-04" db="EMBL/GenBank/DDBJ databases">
        <authorList>
            <person name="Afonso C.L."/>
            <person name="Miller P.J."/>
            <person name="Scott M.A."/>
            <person name="Spackman E."/>
            <person name="Goraichik I."/>
            <person name="Dimitrov K.M."/>
            <person name="Suarez D.L."/>
            <person name="Swayne D.E."/>
        </authorList>
    </citation>
    <scope>NUCLEOTIDE SEQUENCE [LARGE SCALE GENOMIC DNA]</scope>
    <source>
        <strain evidence="2 3">CGMCC 1.10972</strain>
    </source>
</reference>
<feature type="compositionally biased region" description="Basic and acidic residues" evidence="1">
    <location>
        <begin position="189"/>
        <end position="201"/>
    </location>
</feature>
<keyword evidence="3" id="KW-1185">Reference proteome</keyword>
<dbReference type="Proteomes" id="UP000192656">
    <property type="component" value="Unassembled WGS sequence"/>
</dbReference>
<dbReference type="AlphaFoldDB" id="A0A1W2AKL8"/>